<name>A0A9Q8YYL6_BARTA</name>
<gene>
    <name evidence="13" type="ORF">LAJ60_06950</name>
</gene>
<evidence type="ECO:0000256" key="6">
    <source>
        <dbReference type="ARBA" id="ARBA00022692"/>
    </source>
</evidence>
<feature type="domain" description="Trimeric autotransporter adhesin YadA-like stalk" evidence="12">
    <location>
        <begin position="1616"/>
        <end position="1655"/>
    </location>
</feature>
<feature type="domain" description="Trimeric autotransporter adhesin YadA-like stalk" evidence="12">
    <location>
        <begin position="3049"/>
        <end position="3083"/>
    </location>
</feature>
<evidence type="ECO:0000256" key="9">
    <source>
        <dbReference type="ARBA" id="ARBA00023136"/>
    </source>
</evidence>
<dbReference type="Gene3D" id="6.10.250.2040">
    <property type="match status" value="5"/>
</dbReference>
<keyword evidence="8" id="KW-0653">Protein transport</keyword>
<protein>
    <submittedName>
        <fullName evidence="13">Vomp family autotransporter</fullName>
    </submittedName>
</protein>
<feature type="domain" description="Trimeric autotransporter adhesin YadA-like stalk" evidence="12">
    <location>
        <begin position="630"/>
        <end position="665"/>
    </location>
</feature>
<dbReference type="Gene3D" id="6.10.250.2030">
    <property type="match status" value="16"/>
</dbReference>
<dbReference type="GO" id="GO:0009986">
    <property type="term" value="C:cell surface"/>
    <property type="evidence" value="ECO:0007669"/>
    <property type="project" value="UniProtKB-SubCell"/>
</dbReference>
<evidence type="ECO:0000256" key="7">
    <source>
        <dbReference type="ARBA" id="ARBA00022729"/>
    </source>
</evidence>
<feature type="domain" description="Trimeric autotransporter adhesin YadA-like stalk" evidence="12">
    <location>
        <begin position="3569"/>
        <end position="3598"/>
    </location>
</feature>
<dbReference type="Gene3D" id="4.10.80.270">
    <property type="match status" value="3"/>
</dbReference>
<evidence type="ECO:0000256" key="10">
    <source>
        <dbReference type="ARBA" id="ARBA00023237"/>
    </source>
</evidence>
<feature type="domain" description="Trimeric autotransporter adhesin YadA-like stalk" evidence="12">
    <location>
        <begin position="437"/>
        <end position="470"/>
    </location>
</feature>
<evidence type="ECO:0000256" key="2">
    <source>
        <dbReference type="ARBA" id="ARBA00004442"/>
    </source>
</evidence>
<dbReference type="NCBIfam" id="NF033870">
    <property type="entry name" value="VOMP_auto_Cterm"/>
    <property type="match status" value="1"/>
</dbReference>
<feature type="domain" description="Trimeric autotransporter adhesin YadA-like stalk" evidence="12">
    <location>
        <begin position="2480"/>
        <end position="2508"/>
    </location>
</feature>
<feature type="domain" description="Trimeric autotransporter adhesin YadA-like stalk" evidence="12">
    <location>
        <begin position="4029"/>
        <end position="4060"/>
    </location>
</feature>
<feature type="domain" description="Trimeric autotransporter adhesin YadA-like stalk" evidence="12">
    <location>
        <begin position="325"/>
        <end position="366"/>
    </location>
</feature>
<feature type="domain" description="Trimeric autotransporter adhesin YadA-like stalk" evidence="12">
    <location>
        <begin position="1480"/>
        <end position="1519"/>
    </location>
</feature>
<dbReference type="Gene3D" id="1.20.5.170">
    <property type="match status" value="19"/>
</dbReference>
<feature type="domain" description="Trimeric autotransporter adhesin YadA-like stalk" evidence="12">
    <location>
        <begin position="2007"/>
        <end position="2045"/>
    </location>
</feature>
<dbReference type="SUPFAM" id="SSF101967">
    <property type="entry name" value="Adhesin YadA, collagen-binding domain"/>
    <property type="match status" value="3"/>
</dbReference>
<feature type="domain" description="Trimeric autotransporter adhesin YadA-like stalk" evidence="12">
    <location>
        <begin position="758"/>
        <end position="798"/>
    </location>
</feature>
<evidence type="ECO:0000256" key="5">
    <source>
        <dbReference type="ARBA" id="ARBA00022452"/>
    </source>
</evidence>
<evidence type="ECO:0000256" key="1">
    <source>
        <dbReference type="ARBA" id="ARBA00004241"/>
    </source>
</evidence>
<feature type="domain" description="Trimeric autotransporter adhesin YadA-like stalk" evidence="12">
    <location>
        <begin position="2284"/>
        <end position="2317"/>
    </location>
</feature>
<dbReference type="InterPro" id="IPR008635">
    <property type="entry name" value="Coiled_stalk_dom"/>
</dbReference>
<proteinExistence type="inferred from homology"/>
<evidence type="ECO:0000259" key="12">
    <source>
        <dbReference type="Pfam" id="PF05662"/>
    </source>
</evidence>
<feature type="domain" description="Trimeric autotransporter adhesin YadA-like stalk" evidence="12">
    <location>
        <begin position="3694"/>
        <end position="3725"/>
    </location>
</feature>
<feature type="domain" description="Trimeric autotransporter adhesin YadA-like stalk" evidence="12">
    <location>
        <begin position="4361"/>
        <end position="4388"/>
    </location>
</feature>
<dbReference type="Gene3D" id="3.30.1300.30">
    <property type="entry name" value="GSPII I/J protein-like"/>
    <property type="match status" value="1"/>
</dbReference>
<keyword evidence="7" id="KW-0732">Signal</keyword>
<feature type="domain" description="Trimeric autotransporter adhesin YadA-like stalk" evidence="12">
    <location>
        <begin position="1008"/>
        <end position="1048"/>
    </location>
</feature>
<keyword evidence="5" id="KW-1134">Transmembrane beta strand</keyword>
<keyword evidence="9" id="KW-0472">Membrane</keyword>
<dbReference type="GO" id="GO:0009279">
    <property type="term" value="C:cell outer membrane"/>
    <property type="evidence" value="ECO:0007669"/>
    <property type="project" value="UniProtKB-SubCell"/>
</dbReference>
<keyword evidence="10" id="KW-0998">Cell outer membrane</keyword>
<keyword evidence="6" id="KW-0812">Transmembrane</keyword>
<dbReference type="SUPFAM" id="SSF54523">
    <property type="entry name" value="Pili subunits"/>
    <property type="match status" value="1"/>
</dbReference>
<reference evidence="13" key="1">
    <citation type="journal article" date="2022" name="Proc. Natl. Acad. Sci. U.S.A.">
        <title>Identification of the Bartonella autotransporter CFA as a protective antigen and hypervariable target of neutralizing antibodies in mice.</title>
        <authorList>
            <person name="Siewert L.K."/>
            <person name="Korotaev A."/>
            <person name="Sedzicki J."/>
            <person name="Fromm K."/>
            <person name="Pinschewer D.D."/>
            <person name="Dehio C."/>
        </authorList>
    </citation>
    <scope>NUCLEOTIDE SEQUENCE</scope>
    <source>
        <strain evidence="13">IBS296</strain>
    </source>
</reference>
<feature type="domain" description="Trimeric autotransporter adhesin YadA-like stalk" evidence="12">
    <location>
        <begin position="1140"/>
        <end position="1174"/>
    </location>
</feature>
<evidence type="ECO:0000259" key="11">
    <source>
        <dbReference type="Pfam" id="PF03895"/>
    </source>
</evidence>
<feature type="domain" description="Trimeric autotransporter adhesin YadA-like stalk" evidence="12">
    <location>
        <begin position="1274"/>
        <end position="1310"/>
    </location>
</feature>
<evidence type="ECO:0000256" key="4">
    <source>
        <dbReference type="ARBA" id="ARBA00022448"/>
    </source>
</evidence>
<feature type="domain" description="Trimeric autotransporter adhesin YadA-like stalk" evidence="12">
    <location>
        <begin position="4163"/>
        <end position="4200"/>
    </location>
</feature>
<feature type="domain" description="Trimeric autotransporter adhesin YadA-like stalk" evidence="12">
    <location>
        <begin position="1344"/>
        <end position="1383"/>
    </location>
</feature>
<feature type="domain" description="Trimeric autotransporter adhesin YadA-like stalk" evidence="12">
    <location>
        <begin position="3381"/>
        <end position="3406"/>
    </location>
</feature>
<accession>A0A9Q8YYL6</accession>
<evidence type="ECO:0000256" key="8">
    <source>
        <dbReference type="ARBA" id="ARBA00022927"/>
    </source>
</evidence>
<dbReference type="KEGG" id="btay:LAJ60_06950"/>
<evidence type="ECO:0000256" key="3">
    <source>
        <dbReference type="ARBA" id="ARBA00005848"/>
    </source>
</evidence>
<feature type="domain" description="Trimeric autotransporter adhesin YadA-like stalk" evidence="12">
    <location>
        <begin position="3893"/>
        <end position="3922"/>
    </location>
</feature>
<feature type="domain" description="Trimeric autotransporter adhesin YadA-like stalk" evidence="12">
    <location>
        <begin position="1752"/>
        <end position="1790"/>
    </location>
</feature>
<sequence>MKKVYAKLAGGKLNFFRPFYKASFVKMFSLSSIVALLSSASPVYSKTVAPKEAFLISAKSSSIVFPQSVISVYDDYNVDASDQENYVTALQGGSTLAASAVSDYVNFLINTLSKKSNDNAIVNILTAYSGFTREAMQDTLRVGNVARLRTSKTFVKEDFREEQKISSNISPLRFILVNEMQRNVRGAGGITLGDGAQASYITSIAIGNQEPYNCSGQTCYYYAAQALGKDGIAIGSFSVARYERSTALGHSARGESQNGTAIGAYTSVSANSGVALGYGSKSNIAAGVLGYDPETGQKSEQRDYVWKSAMGAVSVGDVAGKESRQIVGVAAGTQDTDAVNVAQLKKLRIFAKKAWTLSVGGADPTNVGMGNEVDFSAGSTNLKITKGDKDNKVKFDLAKSITVDKIQTGNNTLDATGLIITDGPKITTTGIDAGNKKITGVAKGTEDTDAVNFAQLEEIKEQVASSSFVKQDAQTKDITIGKGTDGNKISIANKDGKGRVISGIANGAISDASTEAMTGQQLHQFGTSIAGYFGGGAKYENGQWSTPKFKVKTVKDDGTESEQSYENVASAFEGVSNSITKIQNNITKEINNVVTKVEGDSLSWSKTDDAFVAKHGAEDAKTNSKIRFLANGDISKDSTDAINGSQLYSLGDTFATYLGGGASFSGGTWTAPEFKVKTVKADGTEGEEKVYKNVAAAFEGVGNSITDIHKEIKNEITNVVTNVKGDSLLWSDTANAFVARHEKSTEEGKSVRIQENSKITFLANGDVSPTSTDAVTGKQLYLLGDTFAKYFGGGASFSGGTWTAPEFKVKTVKADGTGSEETVYNDVASALAGVGNSFTNIKNEITNVVTKVEGDSLSWSKEANAFVARHAEKVAGENPVEPVNSKIKFLANGDVSKDSTDAINGSQLYSLGDTFAKYFGGGAKYENGEWTAPKFKVKTVKADGKEGEETVYKDVASALAGVGNSFTNIKNEITNVVTKVEGDSLSWSKTDDAFVAKHGAEDAKTNSKITFLANGVVSKDSTDAINGSQLYSLGDTFATYLGGGASFSGGTWTAPEFKIKTVNADGKEGEETVYKDVASALAGVGNSFTNIKNEITNVVTKVEGDSLSWSKEDGAFVARHAEKVAGENPVEPVNSKIKFLAKGDVSPTSTDAINGSQLYSLGDTFATYLGGGAKYENGEWTAPKFKVKTVKADGKEGEETVYNDVASALAGVGNSITNVKNEITKQINDEITNVKGDSLVKKDANTNYITIGAEVEGSEINIANSKNELRALSGVKEAKNDNEAVNKSQLDTSIKKVEDKLTNVTEQVKGDSLLWNEEANAFVARHEKSTEEKGRSVRIQENSKITSLLNGDVSKNSTDAINGSQLFETNDKVTTYLGGGAKYENGAWTAPSFKVKIVSADGSGVEEKVYKNVASAFGGVGDSFTSVKNSITNVKNEISKEINNVKGDSLLWNEEANAFVARHEKSTEEGKSVRIQENSKITSLANGDISKTSTDAVTGKQLYSLGDKVATYFGGDAKYENGAWTAPQFKVKTVSADGSGVEEKVYKNVASAFGGVGDSFTSVKNSITNVKNEISKEINNVKGISLLWNDTANAFVARHEKSTEEGKSVRIQENSKITSLANGDISKTSTDAVTGKQLYSLGDKVATYFGGDAKYENGAWTAPQFKVKTVSADGSGVEEKVYKNVASAFGGVGDSFTSVKNSITNVKNEISKEINNVKGISLLWNDTANAFVARHEKSTEEGKSVRIQENSKITSLANGDISKTSTDAVTGKQLYSLGDKVATYFGGDAKYENGEWIAPKFKVKTVKDDGTESEQSYNNVAAAFEGVGTSITNVQNKFTEQVNNAITKVEGENLVQQDKKTNHITIGAAKEGTEINIANKAGEKRIISGVSHGTIGKDSTQVVNGDQIHTISQDIAKFLGGNAAFNNGALTTPTYSLSKVEENGSISSATFNDVGAAFTGLDTNIKNVNARIKEVSQGVAQDSLLWSASDGAFSARHGKEKDRKDSKITHLSDGNIASNSTDAVTGGQLYSLKSALATYFGGGAGYDQDGNWKAPSFKVNTVKNDGNSEETNYTNVADALAGVGSSFTNIKNEITKQINNEISNVKGDSLVKKDASTNYITIGAEIEGSVINITNKNKEDRLLSGVKDGELSKTSRQAVNGSQLFTTNENVTTVTNDLKKVASNTSAYFGGGADVLKGDIPSFSIQENTYHTVAEAFAGVDSSFIKLHNEISKNNTEVTERIEQNALLWNDDAHAFVARHEKSKEEKGRAVRAQENSKITFLLDGNVSDGSTDAVTGNQLYSLGDKVATYFGGDAKYENGAWTAPTFTVQKFDDKGNATEEKYSTVTDALAGVSTSITNVKNEITKQINNEISNVKGDSLVKQDAKTQVVNIGKEVEGNTISVVNKNGEDRTLSGVQEATKGNEAVNKAQLDKSLQDLSTNLQSEDSAVVHYDKNNDENGTINYKSVTLGGKDKFPVALHNVADGAISSESHDAINGKQINKIGEDVTKFLGGNAAFSNGSFTEPIYNLSQVTKDGEIKSAEFKNVGSAFEGLDENIKNVNQRIKEVTQGVAQDSLNWSKEEEAFVAKHGEGKNRGNSKLKFLLDGEISKGSTEAITGSQLYSMGETVATYFGGGAGYEKGKWKAPSFVIKKIDAEGKESEESYTNVAEALSGISNTVTNVHNDVTNVVSDSLIKQDQKGLITVGAERGGNKISILNRDGADRTLSGVKAAENDNEAVNKAQLDKSLKELSRDIQSEDSSVVLYDKKADGKTDYSSVTFGKGVDKDSAPVALHNVKDGVISEASHDVINGSQINTITQEVAKFFGGGAGFKDGKFTEPSYKLSRIDADGQITDDSFNDVSSAFTGLDKNIKNVNKRIKEVSEGVAQDSLNWSKEANAFVAQHGKEGAKTNSKITSLANGDLLSTSTDAVNGSQLFETNNKVSTYLGGGAKYENGQWTAPNFVVKKFGVEGHVTEENYNTVADAFSAVNGSFTKLHNEISKNNTEVTERIEQNALLWNDDAHAFVARHEKSKKEKGRAVRIQENSKIKFLADGAIEEGSTEAITGNQLYSLNKTVAKYFGGGAGYESGEWTAPSFTVQKFDAKGNVTEEKYSTVADALADVSTSITNVHKEFNNEINNVVSDSLIKKDDKINLINIGKEVEGSEINITNKNKEDRTLSGVKEAVNNNEAVNKAQFDKGLKDLSNNLQSDDSAVVHYDKKDDKIDYTNVTLGGKDKSSVALHNVADGRIGENSHDAINGKQINKISEDVAKFLGGNTSFKDGTFRGPMYEVSSVSENGEIKKTSYDNVGSAFAGLDTNVNNVNNHLMNAVQKFDEKINNITQEVQGDALLWSDADKAFIAQHGKGETRSNSKITSLQSGNIADNSTDAINGSQLYSMSNTLAKYLGGGAGYAEGQWNVPNFTVQKFDAEGNATEEKYNTVADAFSAVNNSFTNIHNEVKNEINNVISDSLVKWDDATKLIRIGGEKDGTTISIADKDNKSRTLSGVKDAENDNEAVNKGQLEKSLKKLSENIQSEDSSVVLYDKKANNETDYSSVTFGKGIDKNSAPVALHNVKDGSLSEGSHDVVNGGQLNTISQDVAKFLGGDAAFKNGAFTGPTYNLSQVSKEGKVEENVFNDVGSAFAGLDENIKNVNQRIKDVSESVAQDSLNWSKEDKAFVAKHGKDDARSNSKITFLQAGTVSESSTDAVNGSQLYSLNNTVATYFGGGAKYEEGKWVAPTFTVKTFDANGKEGKESYTSVAEAFTGVNNAFISFGNKVTNEITNQVNNAITKVEGESLVKQDKKTKVIAIGGEKDGTSISLANSDGADRTLSGVKAAEKDNEAVNKGQLEKSLKDLSKDLQSDDSAVVHYDKNEKGSINYENVTFGKGKGSAAVGLHNVADGLIAQGSHDVINGNQINTLSQDVAKFLGGGASFKDGSFTQPTYELSSVSEDGQVSKSVFNDVGSAFSGLGASVKNVNNHLTNVVQNFDEKITNITQEIQGDALLWSDADKAFVAKHGKDDARSNSKITFLQAGTVSENSTDAVNGSQLYSLNNTVATYFGGGAKYEEGKWVAPTFTVKTFDANGKEGKESYTSVAEAFTGVNNAFISFGDKVTNEITNQVNNAITKVEGESLVKQDKDSKVIAIGGEKDGTSISITNIDGAARTLSGVKDGALSAVSMEAINGSQLYLMSNQLAAYFGGGAGYKDGAWRAPEFKVAQFSFDGSSAEKKSYNDVASAFEGVNGSMSSINDRINTVEQNVSSNSLNWDEKEGAYNAGHAGQDSKITHVADGKVASGSKDAVNGGQLFETNERVSAVESQVSSIDKQVKDIESTVTNGVVKYDQDGEGHKVNKVTLVGVNESDPVLIDNVGDGKIESGSKEAVNGGQLHDYTEQQMKIVLDDAKKYTDDKVDSAINNAADEAKSYTDMKFETLSYAVEDVRKEARQSAAIGLAVSNLRYYDTPGSLSVSFGSGVWRSQSAFALGAGYTSEDGNIRSNVSVTSAGGHWGVGAGVTLRLR</sequence>
<feature type="domain" description="Trimeric autotransporter adhesin YadA-like stalk" evidence="12">
    <location>
        <begin position="3240"/>
        <end position="3277"/>
    </location>
</feature>
<dbReference type="InterPro" id="IPR011049">
    <property type="entry name" value="Serralysin-like_metalloprot_C"/>
</dbReference>
<keyword evidence="4" id="KW-0813">Transport</keyword>
<dbReference type="Pfam" id="PF03895">
    <property type="entry name" value="YadA_anchor"/>
    <property type="match status" value="1"/>
</dbReference>
<dbReference type="Proteomes" id="UP001056980">
    <property type="component" value="Chromosome"/>
</dbReference>
<feature type="domain" description="Trimeric autotransporter adhesin YadA-like C-terminal membrane anchor" evidence="11">
    <location>
        <begin position="4453"/>
        <end position="4508"/>
    </location>
</feature>
<evidence type="ECO:0000313" key="13">
    <source>
        <dbReference type="EMBL" id="USP02600.1"/>
    </source>
</evidence>
<dbReference type="InterPro" id="IPR045584">
    <property type="entry name" value="Pilin-like"/>
</dbReference>
<dbReference type="EMBL" id="CP083444">
    <property type="protein sequence ID" value="USP02600.1"/>
    <property type="molecule type" value="Genomic_DNA"/>
</dbReference>
<feature type="domain" description="Trimeric autotransporter adhesin YadA-like stalk" evidence="12">
    <location>
        <begin position="2912"/>
        <end position="2950"/>
    </location>
</feature>
<feature type="domain" description="Trimeric autotransporter adhesin YadA-like stalk" evidence="12">
    <location>
        <begin position="891"/>
        <end position="924"/>
    </location>
</feature>
<feature type="domain" description="Trimeric autotransporter adhesin YadA-like stalk" evidence="12">
    <location>
        <begin position="2146"/>
        <end position="2186"/>
    </location>
</feature>
<dbReference type="InterPro" id="IPR005594">
    <property type="entry name" value="YadA_C"/>
</dbReference>
<feature type="domain" description="Trimeric autotransporter adhesin YadA-like stalk" evidence="12">
    <location>
        <begin position="2793"/>
        <end position="2822"/>
    </location>
</feature>
<comment type="subcellular location">
    <subcellularLocation>
        <location evidence="2">Cell outer membrane</location>
    </subcellularLocation>
    <subcellularLocation>
        <location evidence="1">Cell surface</location>
    </subcellularLocation>
</comment>
<dbReference type="Gene3D" id="6.20.50.100">
    <property type="match status" value="1"/>
</dbReference>
<dbReference type="Pfam" id="PF05662">
    <property type="entry name" value="YadA_stalk"/>
    <property type="match status" value="28"/>
</dbReference>
<dbReference type="RefSeq" id="WP_252619434.1">
    <property type="nucleotide sequence ID" value="NZ_CP083444.1"/>
</dbReference>
<feature type="domain" description="Trimeric autotransporter adhesin YadA-like stalk" evidence="12">
    <location>
        <begin position="4279"/>
        <end position="4317"/>
    </location>
</feature>
<organism evidence="13 14">
    <name type="scientific">Bartonella taylorii</name>
    <dbReference type="NCBI Taxonomy" id="33046"/>
    <lineage>
        <taxon>Bacteria</taxon>
        <taxon>Pseudomonadati</taxon>
        <taxon>Pseudomonadota</taxon>
        <taxon>Alphaproteobacteria</taxon>
        <taxon>Hyphomicrobiales</taxon>
        <taxon>Bartonellaceae</taxon>
        <taxon>Bartonella</taxon>
    </lineage>
</organism>
<evidence type="ECO:0000313" key="14">
    <source>
        <dbReference type="Proteomes" id="UP001056980"/>
    </source>
</evidence>
<dbReference type="Gene3D" id="2.150.10.10">
    <property type="entry name" value="Serralysin-like metalloprotease, C-terminal"/>
    <property type="match status" value="3"/>
</dbReference>
<dbReference type="Gene3D" id="2.20.70.140">
    <property type="match status" value="1"/>
</dbReference>
<comment type="similarity">
    <text evidence="3">Belongs to the autotransporter-2 (AT-2) (TC 1.B.40) family.</text>
</comment>
<dbReference type="GO" id="GO:0015031">
    <property type="term" value="P:protein transport"/>
    <property type="evidence" value="ECO:0007669"/>
    <property type="project" value="UniProtKB-KW"/>
</dbReference>